<reference evidence="2 3" key="1">
    <citation type="submission" date="2016-04" db="EMBL/GenBank/DDBJ databases">
        <title>Complete genome sequence of Dokdonella koreensis DS-123T.</title>
        <authorList>
            <person name="Kim J.F."/>
            <person name="Lee H."/>
            <person name="Kwak M.-J."/>
        </authorList>
    </citation>
    <scope>NUCLEOTIDE SEQUENCE [LARGE SCALE GENOMIC DNA]</scope>
    <source>
        <strain evidence="2 3">DS-123</strain>
    </source>
</reference>
<dbReference type="EMBL" id="CP015249">
    <property type="protein sequence ID" value="ANB17603.1"/>
    <property type="molecule type" value="Genomic_DNA"/>
</dbReference>
<sequence length="54" mass="5536">MKNEHPESDSELDGREPMRIAFALIALLLGIAASIGAPEAGTAARDAATSTAAR</sequence>
<evidence type="ECO:0000256" key="1">
    <source>
        <dbReference type="SAM" id="Phobius"/>
    </source>
</evidence>
<dbReference type="STRING" id="1300342.I596_1579"/>
<keyword evidence="1" id="KW-0812">Transmembrane</keyword>
<feature type="transmembrane region" description="Helical" evidence="1">
    <location>
        <begin position="20"/>
        <end position="37"/>
    </location>
</feature>
<gene>
    <name evidence="2" type="ORF">I596_1579</name>
</gene>
<evidence type="ECO:0000313" key="3">
    <source>
        <dbReference type="Proteomes" id="UP000076830"/>
    </source>
</evidence>
<accession>A0A160DV23</accession>
<dbReference type="AlphaFoldDB" id="A0A160DV23"/>
<dbReference type="KEGG" id="dko:I596_1579"/>
<dbReference type="Proteomes" id="UP000076830">
    <property type="component" value="Chromosome"/>
</dbReference>
<evidence type="ECO:0000313" key="2">
    <source>
        <dbReference type="EMBL" id="ANB17603.1"/>
    </source>
</evidence>
<keyword evidence="3" id="KW-1185">Reference proteome</keyword>
<keyword evidence="1" id="KW-0472">Membrane</keyword>
<dbReference type="RefSeq" id="WP_190279012.1">
    <property type="nucleotide sequence ID" value="NZ_CP015249.1"/>
</dbReference>
<keyword evidence="1" id="KW-1133">Transmembrane helix</keyword>
<name>A0A160DV23_9GAMM</name>
<protein>
    <submittedName>
        <fullName evidence="2">Uncharacterized protein</fullName>
    </submittedName>
</protein>
<organism evidence="2 3">
    <name type="scientific">Dokdonella koreensis DS-123</name>
    <dbReference type="NCBI Taxonomy" id="1300342"/>
    <lineage>
        <taxon>Bacteria</taxon>
        <taxon>Pseudomonadati</taxon>
        <taxon>Pseudomonadota</taxon>
        <taxon>Gammaproteobacteria</taxon>
        <taxon>Lysobacterales</taxon>
        <taxon>Rhodanobacteraceae</taxon>
        <taxon>Dokdonella</taxon>
    </lineage>
</organism>
<proteinExistence type="predicted"/>